<organism evidence="2 3">
    <name type="scientific">Rotaria magnacalcarata</name>
    <dbReference type="NCBI Taxonomy" id="392030"/>
    <lineage>
        <taxon>Eukaryota</taxon>
        <taxon>Metazoa</taxon>
        <taxon>Spiralia</taxon>
        <taxon>Gnathifera</taxon>
        <taxon>Rotifera</taxon>
        <taxon>Eurotatoria</taxon>
        <taxon>Bdelloidea</taxon>
        <taxon>Philodinida</taxon>
        <taxon>Philodinidae</taxon>
        <taxon>Rotaria</taxon>
    </lineage>
</organism>
<evidence type="ECO:0000313" key="2">
    <source>
        <dbReference type="EMBL" id="CAF4686193.1"/>
    </source>
</evidence>
<feature type="non-terminal residue" evidence="2">
    <location>
        <position position="1"/>
    </location>
</feature>
<dbReference type="AlphaFoldDB" id="A0A821HJL1"/>
<gene>
    <name evidence="1" type="ORF">GIL414_LOCUS15435</name>
    <name evidence="2" type="ORF">OVN521_LOCUS47906</name>
</gene>
<accession>A0A821HJL1</accession>
<dbReference type="Proteomes" id="UP000663866">
    <property type="component" value="Unassembled WGS sequence"/>
</dbReference>
<keyword evidence="3" id="KW-1185">Reference proteome</keyword>
<evidence type="ECO:0000313" key="3">
    <source>
        <dbReference type="Proteomes" id="UP000663866"/>
    </source>
</evidence>
<dbReference type="EMBL" id="CAJOBG010096610">
    <property type="protein sequence ID" value="CAF4686193.1"/>
    <property type="molecule type" value="Genomic_DNA"/>
</dbReference>
<evidence type="ECO:0000313" key="1">
    <source>
        <dbReference type="EMBL" id="CAF4069590.1"/>
    </source>
</evidence>
<name>A0A821HJL1_9BILA</name>
<proteinExistence type="predicted"/>
<dbReference type="Proteomes" id="UP000681720">
    <property type="component" value="Unassembled WGS sequence"/>
</dbReference>
<protein>
    <submittedName>
        <fullName evidence="2">Uncharacterized protein</fullName>
    </submittedName>
</protein>
<dbReference type="EMBL" id="CAJOBJ010006781">
    <property type="protein sequence ID" value="CAF4069590.1"/>
    <property type="molecule type" value="Genomic_DNA"/>
</dbReference>
<reference evidence="2" key="1">
    <citation type="submission" date="2021-02" db="EMBL/GenBank/DDBJ databases">
        <authorList>
            <person name="Nowell W R."/>
        </authorList>
    </citation>
    <scope>NUCLEOTIDE SEQUENCE</scope>
</reference>
<sequence>MATTPLTQEKVHKAKLSIENFYANLVNQYEEREERYRRLEEMMNAEGLSEQE</sequence>
<comment type="caution">
    <text evidence="2">The sequence shown here is derived from an EMBL/GenBank/DDBJ whole genome shotgun (WGS) entry which is preliminary data.</text>
</comment>